<comment type="caution">
    <text evidence="1">The sequence shown here is derived from an EMBL/GenBank/DDBJ whole genome shotgun (WGS) entry which is preliminary data.</text>
</comment>
<name>A0ABD3NY53_9STRA</name>
<proteinExistence type="predicted"/>
<dbReference type="Proteomes" id="UP001516023">
    <property type="component" value="Unassembled WGS sequence"/>
</dbReference>
<dbReference type="EMBL" id="JABMIG020000349">
    <property type="protein sequence ID" value="KAL3780443.1"/>
    <property type="molecule type" value="Genomic_DNA"/>
</dbReference>
<organism evidence="1 2">
    <name type="scientific">Cyclotella cryptica</name>
    <dbReference type="NCBI Taxonomy" id="29204"/>
    <lineage>
        <taxon>Eukaryota</taxon>
        <taxon>Sar</taxon>
        <taxon>Stramenopiles</taxon>
        <taxon>Ochrophyta</taxon>
        <taxon>Bacillariophyta</taxon>
        <taxon>Coscinodiscophyceae</taxon>
        <taxon>Thalassiosirophycidae</taxon>
        <taxon>Stephanodiscales</taxon>
        <taxon>Stephanodiscaceae</taxon>
        <taxon>Cyclotella</taxon>
    </lineage>
</organism>
<evidence type="ECO:0000313" key="2">
    <source>
        <dbReference type="Proteomes" id="UP001516023"/>
    </source>
</evidence>
<accession>A0ABD3NY53</accession>
<gene>
    <name evidence="1" type="ORF">HJC23_010353</name>
</gene>
<dbReference type="AlphaFoldDB" id="A0ABD3NY53"/>
<keyword evidence="2" id="KW-1185">Reference proteome</keyword>
<sequence>MVLAGSNLRRGRNQSTQIDGGRPLLEWSVPHHCRESLREGRLGRRVTSFGQIHQTCCYTESKNYDNIVGFAMIGKDLGGMWYVEGCGRMQEPLSGTKIVGYGTIGSRLEVATVACIGLIHKGQEAGNNF</sequence>
<evidence type="ECO:0000313" key="1">
    <source>
        <dbReference type="EMBL" id="KAL3780443.1"/>
    </source>
</evidence>
<reference evidence="1 2" key="1">
    <citation type="journal article" date="2020" name="G3 (Bethesda)">
        <title>Improved Reference Genome for Cyclotella cryptica CCMP332, a Model for Cell Wall Morphogenesis, Salinity Adaptation, and Lipid Production in Diatoms (Bacillariophyta).</title>
        <authorList>
            <person name="Roberts W.R."/>
            <person name="Downey K.M."/>
            <person name="Ruck E.C."/>
            <person name="Traller J.C."/>
            <person name="Alverson A.J."/>
        </authorList>
    </citation>
    <scope>NUCLEOTIDE SEQUENCE [LARGE SCALE GENOMIC DNA]</scope>
    <source>
        <strain evidence="1 2">CCMP332</strain>
    </source>
</reference>
<protein>
    <submittedName>
        <fullName evidence="1">Uncharacterized protein</fullName>
    </submittedName>
</protein>